<sequence length="125" mass="13200">MRLNQRVATVAANTSAVRPVPTPSTIPQVKTNCQRCVICSDRIRPDAIISSAIVTTRRTPKRFMNDAANGPSRPNNNMRTASAAEMSAALQPNSRCSGTINTPGAPTAPAVTSKVRKVATTTAQP</sequence>
<name>A0A8S8XHF8_9PROT</name>
<organism evidence="2 3">
    <name type="scientific">Roseiterribacter gracilis</name>
    <dbReference type="NCBI Taxonomy" id="2812848"/>
    <lineage>
        <taxon>Bacteria</taxon>
        <taxon>Pseudomonadati</taxon>
        <taxon>Pseudomonadota</taxon>
        <taxon>Alphaproteobacteria</taxon>
        <taxon>Rhodospirillales</taxon>
        <taxon>Roseiterribacteraceae</taxon>
        <taxon>Roseiterribacter</taxon>
    </lineage>
</organism>
<evidence type="ECO:0000313" key="3">
    <source>
        <dbReference type="Proteomes" id="UP000681075"/>
    </source>
</evidence>
<gene>
    <name evidence="2" type="ORF">TMPK1_32140</name>
</gene>
<keyword evidence="3" id="KW-1185">Reference proteome</keyword>
<dbReference type="Proteomes" id="UP000681075">
    <property type="component" value="Unassembled WGS sequence"/>
</dbReference>
<evidence type="ECO:0000256" key="1">
    <source>
        <dbReference type="SAM" id="MobiDB-lite"/>
    </source>
</evidence>
<dbReference type="EMBL" id="BOPV01000001">
    <property type="protein sequence ID" value="GIL40977.1"/>
    <property type="molecule type" value="Genomic_DNA"/>
</dbReference>
<feature type="compositionally biased region" description="Polar residues" evidence="1">
    <location>
        <begin position="90"/>
        <end position="104"/>
    </location>
</feature>
<dbReference type="AlphaFoldDB" id="A0A8S8XHF8"/>
<proteinExistence type="predicted"/>
<protein>
    <submittedName>
        <fullName evidence="2">Uncharacterized protein</fullName>
    </submittedName>
</protein>
<evidence type="ECO:0000313" key="2">
    <source>
        <dbReference type="EMBL" id="GIL40977.1"/>
    </source>
</evidence>
<reference evidence="2" key="1">
    <citation type="submission" date="2021-02" db="EMBL/GenBank/DDBJ databases">
        <title>Genome sequence of Rhodospirillales sp. strain TMPK1 isolated from soil.</title>
        <authorList>
            <person name="Nakai R."/>
            <person name="Kusada H."/>
            <person name="Tamaki H."/>
        </authorList>
    </citation>
    <scope>NUCLEOTIDE SEQUENCE</scope>
    <source>
        <strain evidence="2">TMPK1</strain>
    </source>
</reference>
<comment type="caution">
    <text evidence="2">The sequence shown here is derived from an EMBL/GenBank/DDBJ whole genome shotgun (WGS) entry which is preliminary data.</text>
</comment>
<accession>A0A8S8XHF8</accession>
<feature type="region of interest" description="Disordered" evidence="1">
    <location>
        <begin position="60"/>
        <end position="125"/>
    </location>
</feature>